<dbReference type="Gene3D" id="1.20.1260.10">
    <property type="match status" value="2"/>
</dbReference>
<evidence type="ECO:0000313" key="1">
    <source>
        <dbReference type="EMBL" id="RKQ91936.1"/>
    </source>
</evidence>
<dbReference type="SUPFAM" id="SSF47240">
    <property type="entry name" value="Ferritin-like"/>
    <property type="match status" value="2"/>
</dbReference>
<dbReference type="CDD" id="cd00657">
    <property type="entry name" value="Ferritin_like"/>
    <property type="match status" value="1"/>
</dbReference>
<dbReference type="InterPro" id="IPR010287">
    <property type="entry name" value="DUF892_YciF-like"/>
</dbReference>
<dbReference type="Proteomes" id="UP000278962">
    <property type="component" value="Unassembled WGS sequence"/>
</dbReference>
<dbReference type="InterPro" id="IPR009078">
    <property type="entry name" value="Ferritin-like_SF"/>
</dbReference>
<dbReference type="Pfam" id="PF05974">
    <property type="entry name" value="DUF892"/>
    <property type="match status" value="2"/>
</dbReference>
<organism evidence="1 2">
    <name type="scientific">Solirubrobacter pauli</name>
    <dbReference type="NCBI Taxonomy" id="166793"/>
    <lineage>
        <taxon>Bacteria</taxon>
        <taxon>Bacillati</taxon>
        <taxon>Actinomycetota</taxon>
        <taxon>Thermoleophilia</taxon>
        <taxon>Solirubrobacterales</taxon>
        <taxon>Solirubrobacteraceae</taxon>
        <taxon>Solirubrobacter</taxon>
    </lineage>
</organism>
<comment type="caution">
    <text evidence="1">The sequence shown here is derived from an EMBL/GenBank/DDBJ whole genome shotgun (WGS) entry which is preliminary data.</text>
</comment>
<accession>A0A660LC17</accession>
<dbReference type="OrthoDB" id="4334260at2"/>
<dbReference type="InterPro" id="IPR012347">
    <property type="entry name" value="Ferritin-like"/>
</dbReference>
<dbReference type="AlphaFoldDB" id="A0A660LC17"/>
<proteinExistence type="predicted"/>
<gene>
    <name evidence="1" type="ORF">C8N24_1774</name>
</gene>
<dbReference type="RefSeq" id="WP_121249690.1">
    <property type="nucleotide sequence ID" value="NZ_RBIL01000001.1"/>
</dbReference>
<keyword evidence="2" id="KW-1185">Reference proteome</keyword>
<reference evidence="1 2" key="1">
    <citation type="submission" date="2018-10" db="EMBL/GenBank/DDBJ databases">
        <title>Genomic Encyclopedia of Archaeal and Bacterial Type Strains, Phase II (KMG-II): from individual species to whole genera.</title>
        <authorList>
            <person name="Goeker M."/>
        </authorList>
    </citation>
    <scope>NUCLEOTIDE SEQUENCE [LARGE SCALE GENOMIC DNA]</scope>
    <source>
        <strain evidence="1 2">DSM 14954</strain>
    </source>
</reference>
<dbReference type="EMBL" id="RBIL01000001">
    <property type="protein sequence ID" value="RKQ91936.1"/>
    <property type="molecule type" value="Genomic_DNA"/>
</dbReference>
<sequence>MAPETLSEQLVKYLTDVHAMEVQALAQMRKAPDLAGDPDVAAAFEEHRKETERHEQLIRERLEVHDASPSRIEDLLGAISGKGFVLFAKANPDTPGKLATHAYSYEHMELAAYDLLERVAIRAGDEDTARVAREIRAEEEAMAIRIGESWDKTVAASLRDRDPGEHIDDYLADAHALEAQANALLDKGPKLAAGTPLAAVLENHHAQTQRHSELVERRLSEIGASPSRLKDAALKLGGLNWGGFWAANPDTPAKLAMFAYAFEHLEIGAYEQLTRTARLAGDGDTAMIADTILPDERAAAELIFGTFDAALDASLREVAQRG</sequence>
<name>A0A660LC17_9ACTN</name>
<protein>
    <submittedName>
        <fullName evidence="1">Ferritin-like metal-binding protein YciE</fullName>
    </submittedName>
</protein>
<evidence type="ECO:0000313" key="2">
    <source>
        <dbReference type="Proteomes" id="UP000278962"/>
    </source>
</evidence>